<feature type="transmembrane region" description="Helical" evidence="8">
    <location>
        <begin position="72"/>
        <end position="96"/>
    </location>
</feature>
<dbReference type="GO" id="GO:0016020">
    <property type="term" value="C:membrane"/>
    <property type="evidence" value="ECO:0007669"/>
    <property type="project" value="UniProtKB-SubCell"/>
</dbReference>
<dbReference type="GO" id="GO:0004659">
    <property type="term" value="F:prenyltransferase activity"/>
    <property type="evidence" value="ECO:0007669"/>
    <property type="project" value="InterPro"/>
</dbReference>
<dbReference type="NCBIfam" id="NF009525">
    <property type="entry name" value="PRK12887.1"/>
    <property type="match status" value="1"/>
</dbReference>
<dbReference type="Proteomes" id="UP000243459">
    <property type="component" value="Chromosome 5"/>
</dbReference>
<dbReference type="PANTHER" id="PTHR43009:SF7">
    <property type="entry name" value="HOMOGENTISATE GERANYLGERANYLTRANSFERASE, CHLOROPLASTIC"/>
    <property type="match status" value="1"/>
</dbReference>
<dbReference type="PANTHER" id="PTHR43009">
    <property type="entry name" value="HOMOGENTISATE SOLANESYLTRANSFERASE, CHLOROPLASTIC"/>
    <property type="match status" value="1"/>
</dbReference>
<dbReference type="InterPro" id="IPR044502">
    <property type="entry name" value="AtHST-like"/>
</dbReference>
<evidence type="ECO:0000256" key="8">
    <source>
        <dbReference type="SAM" id="Phobius"/>
    </source>
</evidence>
<evidence type="ECO:0000256" key="1">
    <source>
        <dbReference type="ARBA" id="ARBA00004508"/>
    </source>
</evidence>
<evidence type="ECO:0000256" key="7">
    <source>
        <dbReference type="ARBA" id="ARBA00024015"/>
    </source>
</evidence>
<keyword evidence="4 8" id="KW-0812">Transmembrane</keyword>
<protein>
    <recommendedName>
        <fullName evidence="11">Homogentisate geranylgeranyltransferase</fullName>
    </recommendedName>
</protein>
<evidence type="ECO:0000256" key="6">
    <source>
        <dbReference type="ARBA" id="ARBA00023136"/>
    </source>
</evidence>
<accession>A0A5P1F126</accession>
<feature type="transmembrane region" description="Helical" evidence="8">
    <location>
        <begin position="141"/>
        <end position="160"/>
    </location>
</feature>
<dbReference type="EMBL" id="CM007385">
    <property type="protein sequence ID" value="ONK70411.1"/>
    <property type="molecule type" value="Genomic_DNA"/>
</dbReference>
<feature type="transmembrane region" description="Helical" evidence="8">
    <location>
        <begin position="47"/>
        <end position="66"/>
    </location>
</feature>
<dbReference type="UniPathway" id="UPA00160"/>
<evidence type="ECO:0008006" key="11">
    <source>
        <dbReference type="Google" id="ProtNLM"/>
    </source>
</evidence>
<keyword evidence="3" id="KW-0808">Transferase</keyword>
<organism evidence="9 10">
    <name type="scientific">Asparagus officinalis</name>
    <name type="common">Garden asparagus</name>
    <dbReference type="NCBI Taxonomy" id="4686"/>
    <lineage>
        <taxon>Eukaryota</taxon>
        <taxon>Viridiplantae</taxon>
        <taxon>Streptophyta</taxon>
        <taxon>Embryophyta</taxon>
        <taxon>Tracheophyta</taxon>
        <taxon>Spermatophyta</taxon>
        <taxon>Magnoliopsida</taxon>
        <taxon>Liliopsida</taxon>
        <taxon>Asparagales</taxon>
        <taxon>Asparagaceae</taxon>
        <taxon>Asparagoideae</taxon>
        <taxon>Asparagus</taxon>
    </lineage>
</organism>
<dbReference type="InterPro" id="IPR044878">
    <property type="entry name" value="UbiA_sf"/>
</dbReference>
<evidence type="ECO:0000256" key="4">
    <source>
        <dbReference type="ARBA" id="ARBA00022692"/>
    </source>
</evidence>
<feature type="transmembrane region" description="Helical" evidence="8">
    <location>
        <begin position="116"/>
        <end position="135"/>
    </location>
</feature>
<dbReference type="FunFam" id="1.10.357.140:FF:000011">
    <property type="entry name" value="Homogentisate phytyltransferase 1"/>
    <property type="match status" value="1"/>
</dbReference>
<evidence type="ECO:0000256" key="2">
    <source>
        <dbReference type="ARBA" id="ARBA00005985"/>
    </source>
</evidence>
<comment type="subcellular location">
    <subcellularLocation>
        <location evidence="1">Plastid</location>
        <location evidence="1">Chloroplast membrane</location>
        <topology evidence="1">Multi-pass membrane protein</topology>
    </subcellularLocation>
</comment>
<keyword evidence="10" id="KW-1185">Reference proteome</keyword>
<keyword evidence="5 8" id="KW-1133">Transmembrane helix</keyword>
<dbReference type="Pfam" id="PF01040">
    <property type="entry name" value="UbiA"/>
    <property type="match status" value="1"/>
</dbReference>
<feature type="transmembrane region" description="Helical" evidence="8">
    <location>
        <begin position="204"/>
        <end position="226"/>
    </location>
</feature>
<proteinExistence type="inferred from homology"/>
<name>A0A5P1F126_ASPOF</name>
<evidence type="ECO:0000313" key="10">
    <source>
        <dbReference type="Proteomes" id="UP000243459"/>
    </source>
</evidence>
<reference evidence="10" key="1">
    <citation type="journal article" date="2017" name="Nat. Commun.">
        <title>The asparagus genome sheds light on the origin and evolution of a young Y chromosome.</title>
        <authorList>
            <person name="Harkess A."/>
            <person name="Zhou J."/>
            <person name="Xu C."/>
            <person name="Bowers J.E."/>
            <person name="Van der Hulst R."/>
            <person name="Ayyampalayam S."/>
            <person name="Mercati F."/>
            <person name="Riccardi P."/>
            <person name="McKain M.R."/>
            <person name="Kakrana A."/>
            <person name="Tang H."/>
            <person name="Ray J."/>
            <person name="Groenendijk J."/>
            <person name="Arikit S."/>
            <person name="Mathioni S.M."/>
            <person name="Nakano M."/>
            <person name="Shan H."/>
            <person name="Telgmann-Rauber A."/>
            <person name="Kanno A."/>
            <person name="Yue Z."/>
            <person name="Chen H."/>
            <person name="Li W."/>
            <person name="Chen Y."/>
            <person name="Xu X."/>
            <person name="Zhang Y."/>
            <person name="Luo S."/>
            <person name="Chen H."/>
            <person name="Gao J."/>
            <person name="Mao Z."/>
            <person name="Pires J.C."/>
            <person name="Luo M."/>
            <person name="Kudrna D."/>
            <person name="Wing R.A."/>
            <person name="Meyers B.C."/>
            <person name="Yi K."/>
            <person name="Kong H."/>
            <person name="Lavrijsen P."/>
            <person name="Sunseri F."/>
            <person name="Falavigna A."/>
            <person name="Ye Y."/>
            <person name="Leebens-Mack J.H."/>
            <person name="Chen G."/>
        </authorList>
    </citation>
    <scope>NUCLEOTIDE SEQUENCE [LARGE SCALE GENOMIC DNA]</scope>
    <source>
        <strain evidence="10">cv. DH0086</strain>
    </source>
</reference>
<feature type="transmembrane region" description="Helical" evidence="8">
    <location>
        <begin position="172"/>
        <end position="192"/>
    </location>
</feature>
<comment type="similarity">
    <text evidence="2">Belongs to the UbiA prenyltransferase family.</text>
</comment>
<comment type="pathway">
    <text evidence="7">Cofactor biosynthesis; tocopherol biosynthesis.</text>
</comment>
<sequence>MCKRHRVSSAYERKHIHESKVDDSKEQMPLVFKMLNAFYRFSRPHTIFGTVIGITSVSFLPIESMADVSPVFLIGLLKAIIPAVLMNIYVVGLNQLFDVEIDKINKPTLPLASGEFSREIGTTIVVVVCLMSFFIGLKAQSLPLLCALSGSCFLGTAYSINVPFLRWKQHPVLAATCILCVRAILVQLAFFIHIQGYVLRKPVALTKSVVFATTFMCFFSAVIALFKDIPDVDGDRNFSIHSFSVRLGQERVFWLCIKLLLIAYTIAIIVGASSGNIYQRLVLGHACIASILWLQAQSVDVQDKSSTTSFYMFIWKVQCEAQALAPHQARVLRTP</sequence>
<dbReference type="Gene3D" id="1.20.120.1780">
    <property type="entry name" value="UbiA prenyltransferase"/>
    <property type="match status" value="1"/>
</dbReference>
<evidence type="ECO:0000256" key="3">
    <source>
        <dbReference type="ARBA" id="ARBA00022679"/>
    </source>
</evidence>
<keyword evidence="6 8" id="KW-0472">Membrane</keyword>
<dbReference type="OMA" id="FATVFMC"/>
<dbReference type="CDD" id="cd13960">
    <property type="entry name" value="PT_UbiA_HPT1"/>
    <property type="match status" value="1"/>
</dbReference>
<dbReference type="AlphaFoldDB" id="A0A5P1F126"/>
<dbReference type="GO" id="GO:0010189">
    <property type="term" value="P:vitamin E biosynthetic process"/>
    <property type="evidence" value="ECO:0007669"/>
    <property type="project" value="UniProtKB-UniPathway"/>
</dbReference>
<feature type="transmembrane region" description="Helical" evidence="8">
    <location>
        <begin position="252"/>
        <end position="271"/>
    </location>
</feature>
<dbReference type="InterPro" id="IPR000537">
    <property type="entry name" value="UbiA_prenyltransferase"/>
</dbReference>
<dbReference type="Gene3D" id="1.10.357.140">
    <property type="entry name" value="UbiA prenyltransferase"/>
    <property type="match status" value="1"/>
</dbReference>
<gene>
    <name evidence="9" type="ORF">A4U43_C05F33430</name>
</gene>
<dbReference type="Gramene" id="ONK70411">
    <property type="protein sequence ID" value="ONK70411"/>
    <property type="gene ID" value="A4U43_C05F33430"/>
</dbReference>
<evidence type="ECO:0000256" key="5">
    <source>
        <dbReference type="ARBA" id="ARBA00022989"/>
    </source>
</evidence>
<evidence type="ECO:0000313" key="9">
    <source>
        <dbReference type="EMBL" id="ONK70411.1"/>
    </source>
</evidence>